<feature type="coiled-coil region" evidence="1">
    <location>
        <begin position="343"/>
        <end position="370"/>
    </location>
</feature>
<dbReference type="Gramene" id="Psat05G0724800-T1">
    <property type="protein sequence ID" value="KAI5412502.1"/>
    <property type="gene ID" value="KIW84_057248"/>
</dbReference>
<organism evidence="3 4">
    <name type="scientific">Pisum sativum</name>
    <name type="common">Garden pea</name>
    <name type="synonym">Lathyrus oleraceus</name>
    <dbReference type="NCBI Taxonomy" id="3888"/>
    <lineage>
        <taxon>Eukaryota</taxon>
        <taxon>Viridiplantae</taxon>
        <taxon>Streptophyta</taxon>
        <taxon>Embryophyta</taxon>
        <taxon>Tracheophyta</taxon>
        <taxon>Spermatophyta</taxon>
        <taxon>Magnoliopsida</taxon>
        <taxon>eudicotyledons</taxon>
        <taxon>Gunneridae</taxon>
        <taxon>Pentapetalae</taxon>
        <taxon>rosids</taxon>
        <taxon>fabids</taxon>
        <taxon>Fabales</taxon>
        <taxon>Fabaceae</taxon>
        <taxon>Papilionoideae</taxon>
        <taxon>50 kb inversion clade</taxon>
        <taxon>NPAAA clade</taxon>
        <taxon>Hologalegina</taxon>
        <taxon>IRL clade</taxon>
        <taxon>Fabeae</taxon>
        <taxon>Lathyrus</taxon>
    </lineage>
</organism>
<dbReference type="AlphaFoldDB" id="A0A9D4X331"/>
<proteinExistence type="predicted"/>
<evidence type="ECO:0000313" key="4">
    <source>
        <dbReference type="Proteomes" id="UP001058974"/>
    </source>
</evidence>
<keyword evidence="4" id="KW-1185">Reference proteome</keyword>
<feature type="domain" description="DUF7745" evidence="2">
    <location>
        <begin position="27"/>
        <end position="217"/>
    </location>
</feature>
<protein>
    <recommendedName>
        <fullName evidence="2">DUF7745 domain-containing protein</fullName>
    </recommendedName>
</protein>
<gene>
    <name evidence="3" type="ORF">KIW84_057248</name>
</gene>
<accession>A0A9D4X331</accession>
<evidence type="ECO:0000256" key="1">
    <source>
        <dbReference type="SAM" id="Coils"/>
    </source>
</evidence>
<dbReference type="Pfam" id="PF24924">
    <property type="entry name" value="DUF7745"/>
    <property type="match status" value="2"/>
</dbReference>
<dbReference type="InterPro" id="IPR056647">
    <property type="entry name" value="DUF7745"/>
</dbReference>
<comment type="caution">
    <text evidence="3">The sequence shown here is derived from an EMBL/GenBank/DDBJ whole genome shotgun (WGS) entry which is preliminary data.</text>
</comment>
<dbReference type="EMBL" id="JAMSHJ010000005">
    <property type="protein sequence ID" value="KAI5412502.1"/>
    <property type="molecule type" value="Genomic_DNA"/>
</dbReference>
<dbReference type="PANTHER" id="PTHR48154">
    <property type="entry name" value="PROTEIN, PUTATIVE-RELATED"/>
    <property type="match status" value="1"/>
</dbReference>
<evidence type="ECO:0000313" key="3">
    <source>
        <dbReference type="EMBL" id="KAI5412502.1"/>
    </source>
</evidence>
<reference evidence="3 4" key="1">
    <citation type="journal article" date="2022" name="Nat. Genet.">
        <title>Improved pea reference genome and pan-genome highlight genomic features and evolutionary characteristics.</title>
        <authorList>
            <person name="Yang T."/>
            <person name="Liu R."/>
            <person name="Luo Y."/>
            <person name="Hu S."/>
            <person name="Wang D."/>
            <person name="Wang C."/>
            <person name="Pandey M.K."/>
            <person name="Ge S."/>
            <person name="Xu Q."/>
            <person name="Li N."/>
            <person name="Li G."/>
            <person name="Huang Y."/>
            <person name="Saxena R.K."/>
            <person name="Ji Y."/>
            <person name="Li M."/>
            <person name="Yan X."/>
            <person name="He Y."/>
            <person name="Liu Y."/>
            <person name="Wang X."/>
            <person name="Xiang C."/>
            <person name="Varshney R.K."/>
            <person name="Ding H."/>
            <person name="Gao S."/>
            <person name="Zong X."/>
        </authorList>
    </citation>
    <scope>NUCLEOTIDE SEQUENCE [LARGE SCALE GENOMIC DNA]</scope>
    <source>
        <strain evidence="3 4">cv. Zhongwan 6</strain>
    </source>
</reference>
<sequence length="374" mass="42487">MDCGRRNTKKYSFRCPNLKELRKIASFVLDPLGFKQRHGKLLSILSADVVEGLLSVLVQFYDPLYRCFTFPDYQLVPTLEEYAHLLGIPVSSRVPFSGLEEIPKSHLIAEALHLKKSEIEAHWVEKGGLFGLPSDFLIKEATAFAQAGSMDTFEAIFVLLIYGLTLFPNIDGFVDVNAIRLFLIRNHVPTLLGDMYFSLHLRNSKGGGTIVCCIPLLLEIIDCCGEFSNVSLIGTQGGINYNPALAHRQLGFPLRDKPNNTLLEGIFYQEGKDPQHLKQKIVHAWHNVHRKGRSELGLCNCVALEAYALWVRKKAMELKIPYPCERPISMVVVEPLTLPNQDVEELEDALTKMKQEKDIWEERFRALRKKHEEL</sequence>
<keyword evidence="1" id="KW-0175">Coiled coil</keyword>
<name>A0A9D4X331_PEA</name>
<dbReference type="Proteomes" id="UP001058974">
    <property type="component" value="Chromosome 5"/>
</dbReference>
<dbReference type="PANTHER" id="PTHR48154:SF1">
    <property type="entry name" value="PROTEIN, PUTATIVE-RELATED"/>
    <property type="match status" value="1"/>
</dbReference>
<evidence type="ECO:0000259" key="2">
    <source>
        <dbReference type="Pfam" id="PF24924"/>
    </source>
</evidence>
<feature type="domain" description="DUF7745" evidence="2">
    <location>
        <begin position="219"/>
        <end position="315"/>
    </location>
</feature>